<dbReference type="AlphaFoldDB" id="A0A8J5CTP3"/>
<name>A0A8J5CTP3_ZINOF</name>
<sequence length="180" mass="19811">MDSPAAETEEWTLVDAEDATSFPDATADSRFKIGSSGISIWTLWAVGSVIDFAVPLYRRILGTEDAIEKTAESTAEAVEKIAKIAEEVTSAIANGLPDGVRLKKTALQMEEICEIVDKDAVKAEAFIQKVLELLFHMKIVDHMKVQVDAVIEPIIEKAEELEKEIREKETEPNAVPDQAN</sequence>
<dbReference type="Proteomes" id="UP000734854">
    <property type="component" value="Unassembled WGS sequence"/>
</dbReference>
<gene>
    <name evidence="1" type="ORF">ZIOFF_073872</name>
</gene>
<proteinExistence type="predicted"/>
<dbReference type="PANTHER" id="PTHR33735:SF2">
    <property type="entry name" value="OS09G0468900 PROTEIN"/>
    <property type="match status" value="1"/>
</dbReference>
<protein>
    <submittedName>
        <fullName evidence="1">Uncharacterized protein</fullName>
    </submittedName>
</protein>
<evidence type="ECO:0000313" key="2">
    <source>
        <dbReference type="Proteomes" id="UP000734854"/>
    </source>
</evidence>
<keyword evidence="2" id="KW-1185">Reference proteome</keyword>
<reference evidence="1 2" key="1">
    <citation type="submission" date="2020-08" db="EMBL/GenBank/DDBJ databases">
        <title>Plant Genome Project.</title>
        <authorList>
            <person name="Zhang R.-G."/>
        </authorList>
    </citation>
    <scope>NUCLEOTIDE SEQUENCE [LARGE SCALE GENOMIC DNA]</scope>
    <source>
        <tissue evidence="1">Rhizome</tissue>
    </source>
</reference>
<evidence type="ECO:0000313" key="1">
    <source>
        <dbReference type="EMBL" id="KAG6469174.1"/>
    </source>
</evidence>
<accession>A0A8J5CTP3</accession>
<comment type="caution">
    <text evidence="1">The sequence shown here is derived from an EMBL/GenBank/DDBJ whole genome shotgun (WGS) entry which is preliminary data.</text>
</comment>
<dbReference type="EMBL" id="JACMSC010000022">
    <property type="protein sequence ID" value="KAG6469174.1"/>
    <property type="molecule type" value="Genomic_DNA"/>
</dbReference>
<organism evidence="1 2">
    <name type="scientific">Zingiber officinale</name>
    <name type="common">Ginger</name>
    <name type="synonym">Amomum zingiber</name>
    <dbReference type="NCBI Taxonomy" id="94328"/>
    <lineage>
        <taxon>Eukaryota</taxon>
        <taxon>Viridiplantae</taxon>
        <taxon>Streptophyta</taxon>
        <taxon>Embryophyta</taxon>
        <taxon>Tracheophyta</taxon>
        <taxon>Spermatophyta</taxon>
        <taxon>Magnoliopsida</taxon>
        <taxon>Liliopsida</taxon>
        <taxon>Zingiberales</taxon>
        <taxon>Zingiberaceae</taxon>
        <taxon>Zingiber</taxon>
    </lineage>
</organism>
<dbReference type="PANTHER" id="PTHR33735">
    <property type="entry name" value="EXPRESSED PROTEIN"/>
    <property type="match status" value="1"/>
</dbReference>